<dbReference type="SUPFAM" id="SSF51735">
    <property type="entry name" value="NAD(P)-binding Rossmann-fold domains"/>
    <property type="match status" value="1"/>
</dbReference>
<dbReference type="InterPro" id="IPR002347">
    <property type="entry name" value="SDR_fam"/>
</dbReference>
<reference evidence="4" key="1">
    <citation type="submission" date="2013-02" db="EMBL/GenBank/DDBJ databases">
        <authorList>
            <person name="Hughes D."/>
        </authorList>
    </citation>
    <scope>NUCLEOTIDE SEQUENCE</scope>
    <source>
        <strain>Durham</strain>
        <strain evidence="4">NC isolate 2 -- Noor lab</strain>
    </source>
</reference>
<dbReference type="Proteomes" id="UP000015102">
    <property type="component" value="Unassembled WGS sequence"/>
</dbReference>
<dbReference type="GO" id="GO:0016616">
    <property type="term" value="F:oxidoreductase activity, acting on the CH-OH group of donors, NAD or NADP as acceptor"/>
    <property type="evidence" value="ECO:0007669"/>
    <property type="project" value="TreeGrafter"/>
</dbReference>
<sequence>QKNHPSTKINFIKFDITDKSSIKKSLDQIISESGKIDVFVNGAGVILEENIEKMIAINLTGLMNATYAVRDIMDKSKGGNGGVILN</sequence>
<accession>T1GYD4</accession>
<protein>
    <submittedName>
        <fullName evidence="3">Uncharacterized protein</fullName>
    </submittedName>
</protein>
<dbReference type="PANTHER" id="PTHR44229">
    <property type="entry name" value="15-HYDROXYPROSTAGLANDIN DEHYDROGENASE [NAD(+)]"/>
    <property type="match status" value="1"/>
</dbReference>
<keyword evidence="2" id="KW-0560">Oxidoreductase</keyword>
<reference evidence="3" key="2">
    <citation type="submission" date="2015-06" db="UniProtKB">
        <authorList>
            <consortium name="EnsemblMetazoa"/>
        </authorList>
    </citation>
    <scope>IDENTIFICATION</scope>
</reference>
<evidence type="ECO:0000256" key="1">
    <source>
        <dbReference type="ARBA" id="ARBA00006484"/>
    </source>
</evidence>
<name>T1GYD4_MEGSC</name>
<dbReference type="Gene3D" id="3.40.50.720">
    <property type="entry name" value="NAD(P)-binding Rossmann-like Domain"/>
    <property type="match status" value="1"/>
</dbReference>
<organism evidence="3 4">
    <name type="scientific">Megaselia scalaris</name>
    <name type="common">Humpbacked fly</name>
    <name type="synonym">Phora scalaris</name>
    <dbReference type="NCBI Taxonomy" id="36166"/>
    <lineage>
        <taxon>Eukaryota</taxon>
        <taxon>Metazoa</taxon>
        <taxon>Ecdysozoa</taxon>
        <taxon>Arthropoda</taxon>
        <taxon>Hexapoda</taxon>
        <taxon>Insecta</taxon>
        <taxon>Pterygota</taxon>
        <taxon>Neoptera</taxon>
        <taxon>Endopterygota</taxon>
        <taxon>Diptera</taxon>
        <taxon>Brachycera</taxon>
        <taxon>Muscomorpha</taxon>
        <taxon>Platypezoidea</taxon>
        <taxon>Phoridae</taxon>
        <taxon>Megaseliini</taxon>
        <taxon>Megaselia</taxon>
    </lineage>
</organism>
<keyword evidence="4" id="KW-1185">Reference proteome</keyword>
<dbReference type="GO" id="GO:0005737">
    <property type="term" value="C:cytoplasm"/>
    <property type="evidence" value="ECO:0007669"/>
    <property type="project" value="TreeGrafter"/>
</dbReference>
<dbReference type="InterPro" id="IPR036291">
    <property type="entry name" value="NAD(P)-bd_dom_sf"/>
</dbReference>
<dbReference type="EMBL" id="CAQQ02069585">
    <property type="status" value="NOT_ANNOTATED_CDS"/>
    <property type="molecule type" value="Genomic_DNA"/>
</dbReference>
<dbReference type="PANTHER" id="PTHR44229:SF8">
    <property type="entry name" value="ALCOHOL DEHYDROGENASE-RELATED"/>
    <property type="match status" value="1"/>
</dbReference>
<proteinExistence type="inferred from homology"/>
<evidence type="ECO:0000313" key="3">
    <source>
        <dbReference type="EnsemblMetazoa" id="MESCA008859-PA"/>
    </source>
</evidence>
<dbReference type="PRINTS" id="PR01167">
    <property type="entry name" value="INSADHFAMILY"/>
</dbReference>
<dbReference type="STRING" id="36166.T1GYD4"/>
<evidence type="ECO:0000313" key="4">
    <source>
        <dbReference type="Proteomes" id="UP000015102"/>
    </source>
</evidence>
<dbReference type="EnsemblMetazoa" id="MESCA008859-RA">
    <property type="protein sequence ID" value="MESCA008859-PA"/>
    <property type="gene ID" value="MESCA008859"/>
</dbReference>
<dbReference type="Pfam" id="PF00106">
    <property type="entry name" value="adh_short"/>
    <property type="match status" value="1"/>
</dbReference>
<comment type="similarity">
    <text evidence="1">Belongs to the short-chain dehydrogenases/reductases (SDR) family.</text>
</comment>
<dbReference type="AlphaFoldDB" id="T1GYD4"/>
<dbReference type="HOGENOM" id="CLU_2504277_0_0_1"/>
<evidence type="ECO:0000256" key="2">
    <source>
        <dbReference type="ARBA" id="ARBA00023002"/>
    </source>
</evidence>